<dbReference type="GO" id="GO:0005254">
    <property type="term" value="F:chloride channel activity"/>
    <property type="evidence" value="ECO:0007669"/>
    <property type="project" value="UniProtKB-KW"/>
</dbReference>
<dbReference type="InterPro" id="IPR001807">
    <property type="entry name" value="ClC"/>
</dbReference>
<dbReference type="Proteomes" id="UP000198704">
    <property type="component" value="Unassembled WGS sequence"/>
</dbReference>
<dbReference type="GO" id="GO:0034707">
    <property type="term" value="C:chloride channel complex"/>
    <property type="evidence" value="ECO:0007669"/>
    <property type="project" value="UniProtKB-KW"/>
</dbReference>
<sequence length="508" mass="50874">MSSPQPNLDPGGDFGWRFWCLAPVTGVAAGLSAGLLMQLLHRVQALAWGTGAADFQAAVTAARPLHRVLALALAGLVAAAGGLALRRGRIRAGPAGGGHSGELSAAIWFRGGRLPFLRTLAQGVLSITVVGLGASLGREAAPKQTGAAFGSLFARGLGLSPSHTRILAALGAGAGIAAVYEVPLGGALFALEVLLGSLALPLVAPALLASGLATATAWLLLPERATYAIPAEPVSQALIAFSLLVGPLAGLAAAAYVRLIGFADARRPTGVAALIAPVPGLALVGAVAMGLPQILGNGKDLAEQLFTGGLAWPLLAALVLAKPLATALCLGCGAPGGLFTPTISFGAVLGGLAAYAFSRVVPGAPPGACALVAATAVLAAATQGPVSAVVLMLELTRRLDAMMVPVLLAVAGSMLVARFLEPRSLYACRIREIDRAAQPGDPAISVAAPYLAVLRAMPVDGGPLRVFDEAGAYLGPVDADRVRAPCCADGPLSTATAGDFVVLARRVP</sequence>
<evidence type="ECO:0000256" key="7">
    <source>
        <dbReference type="ARBA" id="ARBA00023173"/>
    </source>
</evidence>
<evidence type="ECO:0000256" key="5">
    <source>
        <dbReference type="ARBA" id="ARBA00023065"/>
    </source>
</evidence>
<dbReference type="SUPFAM" id="SSF81340">
    <property type="entry name" value="Clc chloride channel"/>
    <property type="match status" value="1"/>
</dbReference>
<keyword evidence="3 10" id="KW-0812">Transmembrane</keyword>
<dbReference type="PANTHER" id="PTHR43427">
    <property type="entry name" value="CHLORIDE CHANNEL PROTEIN CLC-E"/>
    <property type="match status" value="1"/>
</dbReference>
<feature type="transmembrane region" description="Helical" evidence="10">
    <location>
        <begin position="370"/>
        <end position="393"/>
    </location>
</feature>
<organism evidence="11 12">
    <name type="scientific">Methylobacterium phyllostachyos</name>
    <dbReference type="NCBI Taxonomy" id="582672"/>
    <lineage>
        <taxon>Bacteria</taxon>
        <taxon>Pseudomonadati</taxon>
        <taxon>Pseudomonadota</taxon>
        <taxon>Alphaproteobacteria</taxon>
        <taxon>Hyphomicrobiales</taxon>
        <taxon>Methylobacteriaceae</taxon>
        <taxon>Methylobacterium</taxon>
    </lineage>
</organism>
<evidence type="ECO:0000313" key="11">
    <source>
        <dbReference type="EMBL" id="SDM30528.1"/>
    </source>
</evidence>
<evidence type="ECO:0000256" key="8">
    <source>
        <dbReference type="ARBA" id="ARBA00023214"/>
    </source>
</evidence>
<name>A0A1G9S4N9_9HYPH</name>
<dbReference type="EMBL" id="FNHS01000001">
    <property type="protein sequence ID" value="SDM30528.1"/>
    <property type="molecule type" value="Genomic_DNA"/>
</dbReference>
<feature type="transmembrane region" description="Helical" evidence="10">
    <location>
        <begin position="338"/>
        <end position="358"/>
    </location>
</feature>
<dbReference type="Gene3D" id="1.10.3080.10">
    <property type="entry name" value="Clc chloride channel"/>
    <property type="match status" value="1"/>
</dbReference>
<evidence type="ECO:0000256" key="1">
    <source>
        <dbReference type="ARBA" id="ARBA00004141"/>
    </source>
</evidence>
<feature type="transmembrane region" description="Helical" evidence="10">
    <location>
        <begin position="166"/>
        <end position="191"/>
    </location>
</feature>
<feature type="transmembrane region" description="Helical" evidence="10">
    <location>
        <begin position="68"/>
        <end position="85"/>
    </location>
</feature>
<reference evidence="12" key="1">
    <citation type="submission" date="2016-10" db="EMBL/GenBank/DDBJ databases">
        <authorList>
            <person name="Varghese N."/>
            <person name="Submissions S."/>
        </authorList>
    </citation>
    <scope>NUCLEOTIDE SEQUENCE [LARGE SCALE GENOMIC DNA]</scope>
    <source>
        <strain evidence="12">BL47</strain>
    </source>
</reference>
<feature type="transmembrane region" description="Helical" evidence="10">
    <location>
        <begin position="311"/>
        <end position="331"/>
    </location>
</feature>
<dbReference type="RefSeq" id="WP_091712944.1">
    <property type="nucleotide sequence ID" value="NZ_FNHS01000001.1"/>
</dbReference>
<dbReference type="OrthoDB" id="3261015at2"/>
<evidence type="ECO:0000256" key="10">
    <source>
        <dbReference type="SAM" id="Phobius"/>
    </source>
</evidence>
<evidence type="ECO:0000256" key="2">
    <source>
        <dbReference type="ARBA" id="ARBA00022448"/>
    </source>
</evidence>
<evidence type="ECO:0000256" key="3">
    <source>
        <dbReference type="ARBA" id="ARBA00022692"/>
    </source>
</evidence>
<evidence type="ECO:0000256" key="4">
    <source>
        <dbReference type="ARBA" id="ARBA00022989"/>
    </source>
</evidence>
<gene>
    <name evidence="11" type="ORF">SAMN05216360_101495</name>
</gene>
<dbReference type="AlphaFoldDB" id="A0A1G9S4N9"/>
<evidence type="ECO:0000256" key="9">
    <source>
        <dbReference type="ARBA" id="ARBA00023303"/>
    </source>
</evidence>
<evidence type="ECO:0000256" key="6">
    <source>
        <dbReference type="ARBA" id="ARBA00023136"/>
    </source>
</evidence>
<keyword evidence="6 10" id="KW-0472">Membrane</keyword>
<dbReference type="PANTHER" id="PTHR43427:SF6">
    <property type="entry name" value="CHLORIDE CHANNEL PROTEIN CLC-E"/>
    <property type="match status" value="1"/>
</dbReference>
<keyword evidence="12" id="KW-1185">Reference proteome</keyword>
<keyword evidence="2" id="KW-0813">Transport</keyword>
<keyword evidence="4 10" id="KW-1133">Transmembrane helix</keyword>
<feature type="transmembrane region" description="Helical" evidence="10">
    <location>
        <begin position="269"/>
        <end position="291"/>
    </location>
</feature>
<comment type="subcellular location">
    <subcellularLocation>
        <location evidence="1">Membrane</location>
        <topology evidence="1">Multi-pass membrane protein</topology>
    </subcellularLocation>
</comment>
<feature type="transmembrane region" description="Helical" evidence="10">
    <location>
        <begin position="233"/>
        <end position="257"/>
    </location>
</feature>
<proteinExistence type="predicted"/>
<keyword evidence="5" id="KW-0406">Ion transport</keyword>
<dbReference type="InterPro" id="IPR050368">
    <property type="entry name" value="ClC-type_chloride_channel"/>
</dbReference>
<dbReference type="PRINTS" id="PR00762">
    <property type="entry name" value="CLCHANNEL"/>
</dbReference>
<dbReference type="InterPro" id="IPR014743">
    <property type="entry name" value="Cl-channel_core"/>
</dbReference>
<feature type="transmembrane region" description="Helical" evidence="10">
    <location>
        <begin position="16"/>
        <end position="36"/>
    </location>
</feature>
<keyword evidence="9" id="KW-0407">Ion channel</keyword>
<dbReference type="Pfam" id="PF00654">
    <property type="entry name" value="Voltage_CLC"/>
    <property type="match status" value="1"/>
</dbReference>
<keyword evidence="7" id="KW-0869">Chloride channel</keyword>
<accession>A0A1G9S4N9</accession>
<evidence type="ECO:0000313" key="12">
    <source>
        <dbReference type="Proteomes" id="UP000198704"/>
    </source>
</evidence>
<keyword evidence="8" id="KW-0868">Chloride</keyword>
<feature type="transmembrane region" description="Helical" evidence="10">
    <location>
        <begin position="198"/>
        <end position="221"/>
    </location>
</feature>
<protein>
    <submittedName>
        <fullName evidence="11">H+/Cl-antiporter ClcA</fullName>
    </submittedName>
</protein>